<keyword evidence="4 6" id="KW-1133">Transmembrane helix</keyword>
<feature type="transmembrane region" description="Helical" evidence="6">
    <location>
        <begin position="71"/>
        <end position="91"/>
    </location>
</feature>
<feature type="transmembrane region" description="Helical" evidence="6">
    <location>
        <begin position="141"/>
        <end position="158"/>
    </location>
</feature>
<dbReference type="RefSeq" id="WP_006213642.1">
    <property type="nucleotide sequence ID" value="NZ_ANHZ02000003.1"/>
</dbReference>
<protein>
    <submittedName>
        <fullName evidence="7">Threonine efflux protein</fullName>
    </submittedName>
</protein>
<evidence type="ECO:0000256" key="6">
    <source>
        <dbReference type="SAM" id="Phobius"/>
    </source>
</evidence>
<keyword evidence="8" id="KW-1185">Reference proteome</keyword>
<organism evidence="7 8">
    <name type="scientific">Kocuria palustris PEL</name>
    <dbReference type="NCBI Taxonomy" id="1236550"/>
    <lineage>
        <taxon>Bacteria</taxon>
        <taxon>Bacillati</taxon>
        <taxon>Actinomycetota</taxon>
        <taxon>Actinomycetes</taxon>
        <taxon>Micrococcales</taxon>
        <taxon>Micrococcaceae</taxon>
        <taxon>Kocuria</taxon>
    </lineage>
</organism>
<evidence type="ECO:0000256" key="5">
    <source>
        <dbReference type="ARBA" id="ARBA00023136"/>
    </source>
</evidence>
<proteinExistence type="predicted"/>
<feature type="transmembrane region" description="Helical" evidence="6">
    <location>
        <begin position="6"/>
        <end position="28"/>
    </location>
</feature>
<evidence type="ECO:0000256" key="2">
    <source>
        <dbReference type="ARBA" id="ARBA00022475"/>
    </source>
</evidence>
<accession>M2WG58</accession>
<evidence type="ECO:0000256" key="3">
    <source>
        <dbReference type="ARBA" id="ARBA00022692"/>
    </source>
</evidence>
<dbReference type="STRING" id="71999.KPaMU14_01360"/>
<dbReference type="PANTHER" id="PTHR30086:SF17">
    <property type="entry name" value="LYSE FAMILY TRANSLOCATOR"/>
    <property type="match status" value="1"/>
</dbReference>
<evidence type="ECO:0000256" key="1">
    <source>
        <dbReference type="ARBA" id="ARBA00004651"/>
    </source>
</evidence>
<feature type="transmembrane region" description="Helical" evidence="6">
    <location>
        <begin position="164"/>
        <end position="182"/>
    </location>
</feature>
<comment type="subcellular location">
    <subcellularLocation>
        <location evidence="1">Cell membrane</location>
        <topology evidence="1">Multi-pass membrane protein</topology>
    </subcellularLocation>
</comment>
<feature type="transmembrane region" description="Helical" evidence="6">
    <location>
        <begin position="202"/>
        <end position="224"/>
    </location>
</feature>
<dbReference type="GO" id="GO:0005886">
    <property type="term" value="C:plasma membrane"/>
    <property type="evidence" value="ECO:0007669"/>
    <property type="project" value="UniProtKB-SubCell"/>
</dbReference>
<name>M2WG58_9MICC</name>
<dbReference type="AlphaFoldDB" id="M2WG58"/>
<keyword evidence="5 6" id="KW-0472">Membrane</keyword>
<comment type="caution">
    <text evidence="7">The sequence shown here is derived from an EMBL/GenBank/DDBJ whole genome shotgun (WGS) entry which is preliminary data.</text>
</comment>
<evidence type="ECO:0000256" key="4">
    <source>
        <dbReference type="ARBA" id="ARBA00022989"/>
    </source>
</evidence>
<evidence type="ECO:0000313" key="7">
    <source>
        <dbReference type="EMBL" id="EME37527.1"/>
    </source>
</evidence>
<evidence type="ECO:0000313" key="8">
    <source>
        <dbReference type="Proteomes" id="UP000009877"/>
    </source>
</evidence>
<dbReference type="InterPro" id="IPR001123">
    <property type="entry name" value="LeuE-type"/>
</dbReference>
<dbReference type="Proteomes" id="UP000009877">
    <property type="component" value="Unassembled WGS sequence"/>
</dbReference>
<feature type="transmembrane region" description="Helical" evidence="6">
    <location>
        <begin position="40"/>
        <end position="65"/>
    </location>
</feature>
<keyword evidence="3 6" id="KW-0812">Transmembrane</keyword>
<sequence>MELAQLPGLALIWMVAVAAPGPDMVLVLQQSITRSRRAGLLAALGITTGATVWLLGALFGLSALLQALPWLMSWLELLGGLMLILIGATGLRSWRAARRRGASSDATTAQQQAVGRDRTAAPAGADAYLRGLATNLSNPKALVFFGAIFSPFLTSRIVSLQTGIVVGTLIVLTVVWFGLVALAASQRRLAPVIDRFRSGFDVIASCFFIAVGLGFVLTALVHLLG</sequence>
<reference evidence="7 8" key="1">
    <citation type="journal article" date="2014" name="Genome Announc.">
        <title>Draft Genome Sequence of Kocuria palustris PEL.</title>
        <authorList>
            <person name="Sharma G."/>
            <person name="Khatri I."/>
            <person name="Subramanian S."/>
        </authorList>
    </citation>
    <scope>NUCLEOTIDE SEQUENCE [LARGE SCALE GENOMIC DNA]</scope>
    <source>
        <strain evidence="7 8">PEL</strain>
    </source>
</reference>
<dbReference type="PANTHER" id="PTHR30086">
    <property type="entry name" value="ARGININE EXPORTER PROTEIN ARGO"/>
    <property type="match status" value="1"/>
</dbReference>
<dbReference type="Pfam" id="PF01810">
    <property type="entry name" value="LysE"/>
    <property type="match status" value="1"/>
</dbReference>
<dbReference type="EMBL" id="ANHZ02000003">
    <property type="protein sequence ID" value="EME37527.1"/>
    <property type="molecule type" value="Genomic_DNA"/>
</dbReference>
<gene>
    <name evidence="7" type="ORF">C884_01578</name>
</gene>
<keyword evidence="2" id="KW-1003">Cell membrane</keyword>
<dbReference type="GO" id="GO:0015171">
    <property type="term" value="F:amino acid transmembrane transporter activity"/>
    <property type="evidence" value="ECO:0007669"/>
    <property type="project" value="TreeGrafter"/>
</dbReference>